<sequence>YQLEREIALQAWGAEGAFQQTKNTDAQLSKAIEVLKLVDTPDAVFRVGSDFGSRQGLAVTGELPSGVAGSN</sequence>
<reference evidence="1" key="1">
    <citation type="submission" date="2018-05" db="EMBL/GenBank/DDBJ databases">
        <authorList>
            <person name="Lanie J.A."/>
            <person name="Ng W.-L."/>
            <person name="Kazmierczak K.M."/>
            <person name="Andrzejewski T.M."/>
            <person name="Davidsen T.M."/>
            <person name="Wayne K.J."/>
            <person name="Tettelin H."/>
            <person name="Glass J.I."/>
            <person name="Rusch D."/>
            <person name="Podicherti R."/>
            <person name="Tsui H.-C.T."/>
            <person name="Winkler M.E."/>
        </authorList>
    </citation>
    <scope>NUCLEOTIDE SEQUENCE</scope>
</reference>
<name>A0A382C5Y1_9ZZZZ</name>
<accession>A0A382C5Y1</accession>
<feature type="non-terminal residue" evidence="1">
    <location>
        <position position="1"/>
    </location>
</feature>
<proteinExistence type="predicted"/>
<organism evidence="1">
    <name type="scientific">marine metagenome</name>
    <dbReference type="NCBI Taxonomy" id="408172"/>
    <lineage>
        <taxon>unclassified sequences</taxon>
        <taxon>metagenomes</taxon>
        <taxon>ecological metagenomes</taxon>
    </lineage>
</organism>
<dbReference type="AlphaFoldDB" id="A0A382C5Y1"/>
<evidence type="ECO:0000313" key="1">
    <source>
        <dbReference type="EMBL" id="SVB20723.1"/>
    </source>
</evidence>
<gene>
    <name evidence="1" type="ORF">METZ01_LOCUS173577</name>
</gene>
<dbReference type="EMBL" id="UINC01032671">
    <property type="protein sequence ID" value="SVB20723.1"/>
    <property type="molecule type" value="Genomic_DNA"/>
</dbReference>
<protein>
    <submittedName>
        <fullName evidence="1">Uncharacterized protein</fullName>
    </submittedName>
</protein>